<accession>A0ABV5JK58</accession>
<dbReference type="RefSeq" id="WP_246531723.1">
    <property type="nucleotide sequence ID" value="NZ_JAGFNU010000007.1"/>
</dbReference>
<keyword evidence="1" id="KW-0282">Flagellum</keyword>
<keyword evidence="1" id="KW-0969">Cilium</keyword>
<dbReference type="EMBL" id="JBHMEA010000051">
    <property type="protein sequence ID" value="MFB9233849.1"/>
    <property type="molecule type" value="Genomic_DNA"/>
</dbReference>
<reference evidence="1 2" key="1">
    <citation type="submission" date="2024-09" db="EMBL/GenBank/DDBJ databases">
        <authorList>
            <person name="Sun Q."/>
            <person name="Mori K."/>
        </authorList>
    </citation>
    <scope>NUCLEOTIDE SEQUENCE [LARGE SCALE GENOMIC DNA]</scope>
    <source>
        <strain evidence="1 2">CECT 8726</strain>
    </source>
</reference>
<name>A0ABV5JK58_9RHOB</name>
<organism evidence="1 2">
    <name type="scientific">Pseudohalocynthiibacter aestuariivivens</name>
    <dbReference type="NCBI Taxonomy" id="1591409"/>
    <lineage>
        <taxon>Bacteria</taxon>
        <taxon>Pseudomonadati</taxon>
        <taxon>Pseudomonadota</taxon>
        <taxon>Alphaproteobacteria</taxon>
        <taxon>Rhodobacterales</taxon>
        <taxon>Paracoccaceae</taxon>
        <taxon>Pseudohalocynthiibacter</taxon>
    </lineage>
</organism>
<evidence type="ECO:0000313" key="2">
    <source>
        <dbReference type="Proteomes" id="UP001589683"/>
    </source>
</evidence>
<dbReference type="Pfam" id="PF07309">
    <property type="entry name" value="FlaF"/>
    <property type="match status" value="1"/>
</dbReference>
<proteinExistence type="predicted"/>
<keyword evidence="1" id="KW-0966">Cell projection</keyword>
<dbReference type="InterPro" id="IPR010845">
    <property type="entry name" value="FlaF"/>
</dbReference>
<comment type="caution">
    <text evidence="1">The sequence shown here is derived from an EMBL/GenBank/DDBJ whole genome shotgun (WGS) entry which is preliminary data.</text>
</comment>
<protein>
    <submittedName>
        <fullName evidence="1">Flagellar biosynthesis regulator FlaF</fullName>
    </submittedName>
</protein>
<dbReference type="Proteomes" id="UP001589683">
    <property type="component" value="Unassembled WGS sequence"/>
</dbReference>
<sequence length="134" mass="14863">MPQSLKGYDVNAYTMAKTAYSASATPVRTPRSTEYQTFARVTQKLTQADGKTGAEFLDLVRAIHENRQLWTLLATDVAGDGNALPQQLRAQLFYLAEFTAEHSRKVLKNEASVEALVDINTAIMRGLRTRTDLA</sequence>
<keyword evidence="2" id="KW-1185">Reference proteome</keyword>
<gene>
    <name evidence="1" type="primary">flaF</name>
    <name evidence="1" type="ORF">ACFFUT_18805</name>
</gene>
<dbReference type="NCBIfam" id="NF009435">
    <property type="entry name" value="PRK12794.1"/>
    <property type="match status" value="1"/>
</dbReference>
<evidence type="ECO:0000313" key="1">
    <source>
        <dbReference type="EMBL" id="MFB9233849.1"/>
    </source>
</evidence>